<evidence type="ECO:0000256" key="2">
    <source>
        <dbReference type="ARBA" id="ARBA00023315"/>
    </source>
</evidence>
<keyword evidence="2 4" id="KW-0012">Acyltransferase</keyword>
<dbReference type="InterPro" id="IPR000182">
    <property type="entry name" value="GNAT_dom"/>
</dbReference>
<dbReference type="Proteomes" id="UP001385809">
    <property type="component" value="Unassembled WGS sequence"/>
</dbReference>
<protein>
    <submittedName>
        <fullName evidence="4">GNAT family N-acetyltransferase</fullName>
        <ecNumber evidence="4">2.3.1.-</ecNumber>
    </submittedName>
</protein>
<dbReference type="CDD" id="cd04301">
    <property type="entry name" value="NAT_SF"/>
    <property type="match status" value="1"/>
</dbReference>
<dbReference type="PANTHER" id="PTHR43800">
    <property type="entry name" value="PEPTIDYL-LYSINE N-ACETYLTRANSFERASE YJAB"/>
    <property type="match status" value="1"/>
</dbReference>
<evidence type="ECO:0000313" key="4">
    <source>
        <dbReference type="EMBL" id="MEJ2869151.1"/>
    </source>
</evidence>
<organism evidence="4 5">
    <name type="scientific">Actinomycetospora aurantiaca</name>
    <dbReference type="NCBI Taxonomy" id="3129233"/>
    <lineage>
        <taxon>Bacteria</taxon>
        <taxon>Bacillati</taxon>
        <taxon>Actinomycetota</taxon>
        <taxon>Actinomycetes</taxon>
        <taxon>Pseudonocardiales</taxon>
        <taxon>Pseudonocardiaceae</taxon>
        <taxon>Actinomycetospora</taxon>
    </lineage>
</organism>
<dbReference type="EC" id="2.3.1.-" evidence="4"/>
<dbReference type="SUPFAM" id="SSF55729">
    <property type="entry name" value="Acyl-CoA N-acyltransferases (Nat)"/>
    <property type="match status" value="1"/>
</dbReference>
<comment type="caution">
    <text evidence="4">The sequence shown here is derived from an EMBL/GenBank/DDBJ whole genome shotgun (WGS) entry which is preliminary data.</text>
</comment>
<keyword evidence="5" id="KW-1185">Reference proteome</keyword>
<proteinExistence type="predicted"/>
<dbReference type="Pfam" id="PF13673">
    <property type="entry name" value="Acetyltransf_10"/>
    <property type="match status" value="1"/>
</dbReference>
<reference evidence="4 5" key="1">
    <citation type="submission" date="2024-03" db="EMBL/GenBank/DDBJ databases">
        <title>Actinomycetospora sp. OC33-EN08, a novel actinomycete isolated from wild orchid (Aerides multiflora).</title>
        <authorList>
            <person name="Suriyachadkun C."/>
        </authorList>
    </citation>
    <scope>NUCLEOTIDE SEQUENCE [LARGE SCALE GENOMIC DNA]</scope>
    <source>
        <strain evidence="4 5">OC33-EN08</strain>
    </source>
</reference>
<feature type="domain" description="N-acetyltransferase" evidence="3">
    <location>
        <begin position="1"/>
        <end position="142"/>
    </location>
</feature>
<dbReference type="InterPro" id="IPR016181">
    <property type="entry name" value="Acyl_CoA_acyltransferase"/>
</dbReference>
<dbReference type="GO" id="GO:0016746">
    <property type="term" value="F:acyltransferase activity"/>
    <property type="evidence" value="ECO:0007669"/>
    <property type="project" value="UniProtKB-KW"/>
</dbReference>
<evidence type="ECO:0000313" key="5">
    <source>
        <dbReference type="Proteomes" id="UP001385809"/>
    </source>
</evidence>
<accession>A0ABU8MQF1</accession>
<dbReference type="PANTHER" id="PTHR43800:SF1">
    <property type="entry name" value="PEPTIDYL-LYSINE N-ACETYLTRANSFERASE YJAB"/>
    <property type="match status" value="1"/>
</dbReference>
<keyword evidence="1 4" id="KW-0808">Transferase</keyword>
<name>A0ABU8MQF1_9PSEU</name>
<evidence type="ECO:0000256" key="1">
    <source>
        <dbReference type="ARBA" id="ARBA00022679"/>
    </source>
</evidence>
<gene>
    <name evidence="4" type="ORF">WCD74_15360</name>
</gene>
<evidence type="ECO:0000259" key="3">
    <source>
        <dbReference type="PROSITE" id="PS51186"/>
    </source>
</evidence>
<dbReference type="EMBL" id="JBBEGN010000007">
    <property type="protein sequence ID" value="MEJ2869151.1"/>
    <property type="molecule type" value="Genomic_DNA"/>
</dbReference>
<dbReference type="RefSeq" id="WP_337695733.1">
    <property type="nucleotide sequence ID" value="NZ_JBBEGN010000007.1"/>
</dbReference>
<dbReference type="Gene3D" id="3.40.630.30">
    <property type="match status" value="1"/>
</dbReference>
<dbReference type="PROSITE" id="PS51186">
    <property type="entry name" value="GNAT"/>
    <property type="match status" value="1"/>
</dbReference>
<sequence length="144" mass="16122">MQIRDSRSTDLDVLVAIWRRAVETTHDFLTTAEVDGFERRLRDELPRAAVRVAVGPDDEAWGFRSGLGGDVAMLFVDPAVHGQGVGTALLDDVRAPILTVDVNEENPWARDWYRRRGFVEIGRSETDGDGLPHPLIHLRRVTPP</sequence>